<evidence type="ECO:0000259" key="1">
    <source>
        <dbReference type="Pfam" id="PF00535"/>
    </source>
</evidence>
<organism evidence="2 3">
    <name type="scientific">Bizionia gelidisalsuginis</name>
    <dbReference type="NCBI Taxonomy" id="291188"/>
    <lineage>
        <taxon>Bacteria</taxon>
        <taxon>Pseudomonadati</taxon>
        <taxon>Bacteroidota</taxon>
        <taxon>Flavobacteriia</taxon>
        <taxon>Flavobacteriales</taxon>
        <taxon>Flavobacteriaceae</taxon>
        <taxon>Bizionia</taxon>
    </lineage>
</organism>
<dbReference type="PANTHER" id="PTHR22916:SF3">
    <property type="entry name" value="UDP-GLCNAC:BETAGAL BETA-1,3-N-ACETYLGLUCOSAMINYLTRANSFERASE-LIKE PROTEIN 1"/>
    <property type="match status" value="1"/>
</dbReference>
<name>A0ABY3MDF9_9FLAO</name>
<comment type="caution">
    <text evidence="2">The sequence shown here is derived from an EMBL/GenBank/DDBJ whole genome shotgun (WGS) entry which is preliminary data.</text>
</comment>
<dbReference type="InterPro" id="IPR029044">
    <property type="entry name" value="Nucleotide-diphossugar_trans"/>
</dbReference>
<evidence type="ECO:0000313" key="2">
    <source>
        <dbReference type="EMBL" id="TYC17010.1"/>
    </source>
</evidence>
<sequence>MKRLAVIMPVYNASQYIDLAIKSTLDQSFKDFDLYIIDDCSIDDSLTKANNYDDSRVFVFKNDKNLGIARTLNEAIKKIYIDYEYIARMDADDYSYPNRFKLQIDFLDQNSTVNLCGTQGYWLKDMQVLPDSNWVYPTRHSDIKFDLMFSACFGHSSVMFRCTVFNDSLFYNESIQTCEDWDLWTRIVLKHKVANLPDFLMKYRIVNTSNHRAENKQEQHFKERSSIISKYLENFDVHLDPNTVFKCYYSVEPLNNIEFQKYLKQIIEMFNSLNKDYLKLMDDNSAKNFRYRFVRFILSFWKRTNLSSRNSLGVWFLVLNEVEFINNYRLLKHLYR</sequence>
<dbReference type="PANTHER" id="PTHR22916">
    <property type="entry name" value="GLYCOSYLTRANSFERASE"/>
    <property type="match status" value="1"/>
</dbReference>
<proteinExistence type="predicted"/>
<dbReference type="InterPro" id="IPR001173">
    <property type="entry name" value="Glyco_trans_2-like"/>
</dbReference>
<dbReference type="CDD" id="cd00761">
    <property type="entry name" value="Glyco_tranf_GTA_type"/>
    <property type="match status" value="1"/>
</dbReference>
<keyword evidence="3" id="KW-1185">Reference proteome</keyword>
<accession>A0ABY3MDF9</accession>
<dbReference type="RefSeq" id="WP_148380306.1">
    <property type="nucleotide sequence ID" value="NZ_VSKN01000002.1"/>
</dbReference>
<dbReference type="Proteomes" id="UP000323621">
    <property type="component" value="Unassembled WGS sequence"/>
</dbReference>
<protein>
    <submittedName>
        <fullName evidence="2">Glycosyltransferase family 2 protein</fullName>
    </submittedName>
</protein>
<dbReference type="SUPFAM" id="SSF53448">
    <property type="entry name" value="Nucleotide-diphospho-sugar transferases"/>
    <property type="match status" value="1"/>
</dbReference>
<gene>
    <name evidence="2" type="ORF">ES677_02195</name>
</gene>
<dbReference type="Pfam" id="PF00535">
    <property type="entry name" value="Glycos_transf_2"/>
    <property type="match status" value="1"/>
</dbReference>
<feature type="domain" description="Glycosyltransferase 2-like" evidence="1">
    <location>
        <begin position="6"/>
        <end position="133"/>
    </location>
</feature>
<reference evidence="2 3" key="1">
    <citation type="submission" date="2019-08" db="EMBL/GenBank/DDBJ databases">
        <title>Genomes of Antarctic Bizionia species.</title>
        <authorList>
            <person name="Bowman J.P."/>
        </authorList>
    </citation>
    <scope>NUCLEOTIDE SEQUENCE [LARGE SCALE GENOMIC DNA]</scope>
    <source>
        <strain evidence="2 3">IC164</strain>
    </source>
</reference>
<dbReference type="Gene3D" id="3.90.550.10">
    <property type="entry name" value="Spore Coat Polysaccharide Biosynthesis Protein SpsA, Chain A"/>
    <property type="match status" value="1"/>
</dbReference>
<evidence type="ECO:0000313" key="3">
    <source>
        <dbReference type="Proteomes" id="UP000323621"/>
    </source>
</evidence>
<dbReference type="EMBL" id="VSKN01000002">
    <property type="protein sequence ID" value="TYC17010.1"/>
    <property type="molecule type" value="Genomic_DNA"/>
</dbReference>